<evidence type="ECO:0000256" key="1">
    <source>
        <dbReference type="ARBA" id="ARBA00004496"/>
    </source>
</evidence>
<evidence type="ECO:0000256" key="5">
    <source>
        <dbReference type="ARBA" id="ARBA00022490"/>
    </source>
</evidence>
<accession>A0A6J6I088</accession>
<dbReference type="GO" id="GO:0005524">
    <property type="term" value="F:ATP binding"/>
    <property type="evidence" value="ECO:0007669"/>
    <property type="project" value="UniProtKB-KW"/>
</dbReference>
<keyword evidence="9" id="KW-0067">ATP-binding</keyword>
<dbReference type="EMBL" id="CAEZUO010000110">
    <property type="protein sequence ID" value="CAB4617195.1"/>
    <property type="molecule type" value="Genomic_DNA"/>
</dbReference>
<dbReference type="GO" id="GO:0015940">
    <property type="term" value="P:pantothenate biosynthetic process"/>
    <property type="evidence" value="ECO:0007669"/>
    <property type="project" value="UniProtKB-UniPathway"/>
</dbReference>
<dbReference type="InterPro" id="IPR003721">
    <property type="entry name" value="Pantoate_ligase"/>
</dbReference>
<organism evidence="12">
    <name type="scientific">freshwater metagenome</name>
    <dbReference type="NCBI Taxonomy" id="449393"/>
    <lineage>
        <taxon>unclassified sequences</taxon>
        <taxon>metagenomes</taxon>
        <taxon>ecological metagenomes</taxon>
    </lineage>
</organism>
<sequence>MQVLSTKAEFREHLENVRALGRTVGLVPTMGALHEGHLSLLRAAAADCDVVALTIFVNPLQFGAGEDLSAYPRPLDRDLELAEEAGADVVFTPSTDEMYPEPTLSTVHVDQLTDGMEGASRPTHFDGVTTVVTKLFNIAGPSRAYFGEKDFQQLAVVRRMAADLDQPVTVIGCPIVRETDGLAMSSRNIYLSSAEREAATVINRALRAGAAMISAGESDPAVIEAHMASIIEAEPLAELDYAVVVEPDSLVTPAELMSGTNVRLLMVAKVGSPRLLDNLGVDVP</sequence>
<reference evidence="12" key="1">
    <citation type="submission" date="2020-05" db="EMBL/GenBank/DDBJ databases">
        <authorList>
            <person name="Chiriac C."/>
            <person name="Salcher M."/>
            <person name="Ghai R."/>
            <person name="Kavagutti S V."/>
        </authorList>
    </citation>
    <scope>NUCLEOTIDE SEQUENCE</scope>
</reference>
<dbReference type="PANTHER" id="PTHR21299">
    <property type="entry name" value="CYTIDYLATE KINASE/PANTOATE-BETA-ALANINE LIGASE"/>
    <property type="match status" value="1"/>
</dbReference>
<evidence type="ECO:0000256" key="6">
    <source>
        <dbReference type="ARBA" id="ARBA00022598"/>
    </source>
</evidence>
<evidence type="ECO:0000256" key="7">
    <source>
        <dbReference type="ARBA" id="ARBA00022655"/>
    </source>
</evidence>
<dbReference type="AlphaFoldDB" id="A0A6J6I088"/>
<keyword evidence="5" id="KW-0963">Cytoplasm</keyword>
<dbReference type="NCBIfam" id="TIGR00018">
    <property type="entry name" value="panC"/>
    <property type="match status" value="1"/>
</dbReference>
<name>A0A6J6I088_9ZZZZ</name>
<comment type="function">
    <text evidence="11">Catalyzes the condensation of pantoate with beta-alanine in an ATP-dependent reaction via a pantoyl-adenylate intermediate.</text>
</comment>
<proteinExistence type="inferred from homology"/>
<evidence type="ECO:0000256" key="10">
    <source>
        <dbReference type="ARBA" id="ARBA00048258"/>
    </source>
</evidence>
<comment type="pathway">
    <text evidence="2">Cofactor biosynthesis; (R)-pantothenate biosynthesis; (R)-pantothenate from (R)-pantoate and beta-alanine: step 1/1.</text>
</comment>
<keyword evidence="6" id="KW-0436">Ligase</keyword>
<keyword evidence="8" id="KW-0547">Nucleotide-binding</keyword>
<dbReference type="SUPFAM" id="SSF52374">
    <property type="entry name" value="Nucleotidylyl transferase"/>
    <property type="match status" value="1"/>
</dbReference>
<evidence type="ECO:0000313" key="12">
    <source>
        <dbReference type="EMBL" id="CAB4617195.1"/>
    </source>
</evidence>
<keyword evidence="7" id="KW-0566">Pantothenate biosynthesis</keyword>
<evidence type="ECO:0000256" key="3">
    <source>
        <dbReference type="ARBA" id="ARBA00009256"/>
    </source>
</evidence>
<protein>
    <recommendedName>
        <fullName evidence="4">pantoate--beta-alanine ligase (AMP-forming)</fullName>
        <ecNumber evidence="4">6.3.2.1</ecNumber>
    </recommendedName>
</protein>
<dbReference type="Gene3D" id="3.40.50.620">
    <property type="entry name" value="HUPs"/>
    <property type="match status" value="1"/>
</dbReference>
<evidence type="ECO:0000256" key="9">
    <source>
        <dbReference type="ARBA" id="ARBA00022840"/>
    </source>
</evidence>
<dbReference type="GO" id="GO:0004592">
    <property type="term" value="F:pantoate-beta-alanine ligase activity"/>
    <property type="evidence" value="ECO:0007669"/>
    <property type="project" value="UniProtKB-EC"/>
</dbReference>
<comment type="similarity">
    <text evidence="3">Belongs to the pantothenate synthetase family.</text>
</comment>
<dbReference type="HAMAP" id="MF_00158">
    <property type="entry name" value="PanC"/>
    <property type="match status" value="1"/>
</dbReference>
<comment type="subcellular location">
    <subcellularLocation>
        <location evidence="1">Cytoplasm</location>
    </subcellularLocation>
</comment>
<comment type="catalytic activity">
    <reaction evidence="10">
        <text>(R)-pantoate + beta-alanine + ATP = (R)-pantothenate + AMP + diphosphate + H(+)</text>
        <dbReference type="Rhea" id="RHEA:10912"/>
        <dbReference type="ChEBI" id="CHEBI:15378"/>
        <dbReference type="ChEBI" id="CHEBI:15980"/>
        <dbReference type="ChEBI" id="CHEBI:29032"/>
        <dbReference type="ChEBI" id="CHEBI:30616"/>
        <dbReference type="ChEBI" id="CHEBI:33019"/>
        <dbReference type="ChEBI" id="CHEBI:57966"/>
        <dbReference type="ChEBI" id="CHEBI:456215"/>
        <dbReference type="EC" id="6.3.2.1"/>
    </reaction>
</comment>
<dbReference type="EC" id="6.3.2.1" evidence="4"/>
<dbReference type="InterPro" id="IPR042176">
    <property type="entry name" value="Pantoate_ligase_C"/>
</dbReference>
<gene>
    <name evidence="12" type="ORF">UFOPK1827_01698</name>
</gene>
<evidence type="ECO:0000256" key="4">
    <source>
        <dbReference type="ARBA" id="ARBA00012219"/>
    </source>
</evidence>
<dbReference type="FunFam" id="3.40.50.620:FF:000114">
    <property type="entry name" value="Pantothenate synthetase"/>
    <property type="match status" value="1"/>
</dbReference>
<dbReference type="PANTHER" id="PTHR21299:SF1">
    <property type="entry name" value="PANTOATE--BETA-ALANINE LIGASE"/>
    <property type="match status" value="1"/>
</dbReference>
<evidence type="ECO:0000256" key="8">
    <source>
        <dbReference type="ARBA" id="ARBA00022741"/>
    </source>
</evidence>
<dbReference type="GO" id="GO:0005829">
    <property type="term" value="C:cytosol"/>
    <property type="evidence" value="ECO:0007669"/>
    <property type="project" value="TreeGrafter"/>
</dbReference>
<dbReference type="CDD" id="cd00560">
    <property type="entry name" value="PanC"/>
    <property type="match status" value="1"/>
</dbReference>
<evidence type="ECO:0000256" key="11">
    <source>
        <dbReference type="ARBA" id="ARBA00055042"/>
    </source>
</evidence>
<dbReference type="InterPro" id="IPR014729">
    <property type="entry name" value="Rossmann-like_a/b/a_fold"/>
</dbReference>
<dbReference type="UniPathway" id="UPA00028">
    <property type="reaction ID" value="UER00005"/>
</dbReference>
<evidence type="ECO:0000256" key="2">
    <source>
        <dbReference type="ARBA" id="ARBA00004990"/>
    </source>
</evidence>
<dbReference type="Pfam" id="PF02569">
    <property type="entry name" value="Pantoate_ligase"/>
    <property type="match status" value="1"/>
</dbReference>
<dbReference type="Gene3D" id="3.30.1300.10">
    <property type="entry name" value="Pantoate-beta-alanine ligase, C-terminal domain"/>
    <property type="match status" value="1"/>
</dbReference>